<keyword evidence="3" id="KW-0964">Secreted</keyword>
<evidence type="ECO:0000256" key="4">
    <source>
        <dbReference type="ARBA" id="ARBA00022670"/>
    </source>
</evidence>
<dbReference type="InterPro" id="IPR050131">
    <property type="entry name" value="Peptidase_S8_subtilisin-like"/>
</dbReference>
<dbReference type="Gene3D" id="3.40.50.200">
    <property type="entry name" value="Peptidase S8/S53 domain"/>
    <property type="match status" value="1"/>
</dbReference>
<dbReference type="InterPro" id="IPR036852">
    <property type="entry name" value="Peptidase_S8/S53_dom_sf"/>
</dbReference>
<dbReference type="InterPro" id="IPR022398">
    <property type="entry name" value="Peptidase_S8_His-AS"/>
</dbReference>
<evidence type="ECO:0000313" key="12">
    <source>
        <dbReference type="EMBL" id="SFA43785.1"/>
    </source>
</evidence>
<dbReference type="InterPro" id="IPR054399">
    <property type="entry name" value="Fervidolysin-like_N_prodom"/>
</dbReference>
<dbReference type="GO" id="GO:0005576">
    <property type="term" value="C:extracellular region"/>
    <property type="evidence" value="ECO:0007669"/>
    <property type="project" value="UniProtKB-SubCell"/>
</dbReference>
<dbReference type="PROSITE" id="PS51892">
    <property type="entry name" value="SUBTILASE"/>
    <property type="match status" value="1"/>
</dbReference>
<keyword evidence="13" id="KW-1185">Reference proteome</keyword>
<dbReference type="OrthoDB" id="9798386at2"/>
<feature type="active site" description="Charge relay system" evidence="7">
    <location>
        <position position="193"/>
    </location>
</feature>
<dbReference type="Pfam" id="PF22148">
    <property type="entry name" value="Fervidolysin_NPro-like"/>
    <property type="match status" value="1"/>
</dbReference>
<dbReference type="InterPro" id="IPR023828">
    <property type="entry name" value="Peptidase_S8_Ser-AS"/>
</dbReference>
<name>A0A1I0SW59_9BACL</name>
<dbReference type="RefSeq" id="WP_090948414.1">
    <property type="nucleotide sequence ID" value="NZ_FOJS01000006.1"/>
</dbReference>
<evidence type="ECO:0000256" key="1">
    <source>
        <dbReference type="ARBA" id="ARBA00004613"/>
    </source>
</evidence>
<comment type="similarity">
    <text evidence="2 7 8">Belongs to the peptidase S8 family.</text>
</comment>
<proteinExistence type="inferred from homology"/>
<feature type="domain" description="Peptidase S8/S53" evidence="10">
    <location>
        <begin position="155"/>
        <end position="391"/>
    </location>
</feature>
<dbReference type="GO" id="GO:0004252">
    <property type="term" value="F:serine-type endopeptidase activity"/>
    <property type="evidence" value="ECO:0007669"/>
    <property type="project" value="UniProtKB-UniRule"/>
</dbReference>
<evidence type="ECO:0000256" key="7">
    <source>
        <dbReference type="PROSITE-ProRule" id="PRU01240"/>
    </source>
</evidence>
<dbReference type="PANTHER" id="PTHR43806">
    <property type="entry name" value="PEPTIDASE S8"/>
    <property type="match status" value="1"/>
</dbReference>
<feature type="signal peptide" evidence="9">
    <location>
        <begin position="1"/>
        <end position="24"/>
    </location>
</feature>
<protein>
    <submittedName>
        <fullName evidence="12">Thermitase Serine peptidase. MEROPS family S08A</fullName>
    </submittedName>
</protein>
<evidence type="ECO:0000256" key="3">
    <source>
        <dbReference type="ARBA" id="ARBA00022525"/>
    </source>
</evidence>
<feature type="chain" id="PRO_5011480900" evidence="9">
    <location>
        <begin position="25"/>
        <end position="405"/>
    </location>
</feature>
<evidence type="ECO:0000259" key="11">
    <source>
        <dbReference type="Pfam" id="PF22148"/>
    </source>
</evidence>
<organism evidence="12 13">
    <name type="scientific">Parageobacillus thermantarcticus</name>
    <dbReference type="NCBI Taxonomy" id="186116"/>
    <lineage>
        <taxon>Bacteria</taxon>
        <taxon>Bacillati</taxon>
        <taxon>Bacillota</taxon>
        <taxon>Bacilli</taxon>
        <taxon>Bacillales</taxon>
        <taxon>Anoxybacillaceae</taxon>
        <taxon>Parageobacillus</taxon>
    </lineage>
</organism>
<dbReference type="SUPFAM" id="SSF52743">
    <property type="entry name" value="Subtilisin-like"/>
    <property type="match status" value="1"/>
</dbReference>
<dbReference type="Proteomes" id="UP000198650">
    <property type="component" value="Unassembled WGS sequence"/>
</dbReference>
<evidence type="ECO:0000256" key="6">
    <source>
        <dbReference type="ARBA" id="ARBA00022825"/>
    </source>
</evidence>
<evidence type="ECO:0000313" key="13">
    <source>
        <dbReference type="Proteomes" id="UP000198650"/>
    </source>
</evidence>
<dbReference type="EMBL" id="FOJS01000006">
    <property type="protein sequence ID" value="SFA43785.1"/>
    <property type="molecule type" value="Genomic_DNA"/>
</dbReference>
<sequence>MKFKKIASLSLAVSISFFPFLVEAASNEKVEPPKTVSEFNVSHGKGEYVQGEVIVQFKEQVSAAEKTKVLKGVGATAVSDNDRVKSKFHVLKVGNVETAVKALNNNPLVEYAEPNYLFKATWTPNDTYYQGYQYGPQNTYTDYAWDVTKGSSSQEIAVIDTGVDYKHPDLDGKVIKGYDFVDNDYDPMDLNNHGTHVAGIAAAETNNATGIAGMAPNTKILAVRALDRNGSGTLSDIADAIMYAADSGAEVINLSLGCDCHTTTLENAVNYAWNKGSVVVAAAGNDGSSATFEPASYENVIAVGAVDQYDRLASFSNYGTWVDVVAPGVDIASTITGNRYAYMSGTSMASPHVAGLAALLASQGRNNVEIRQAIEQTADKISGTGTYFKYGRINSYNAVTYWLTK</sequence>
<dbReference type="Pfam" id="PF00082">
    <property type="entry name" value="Peptidase_S8"/>
    <property type="match status" value="1"/>
</dbReference>
<dbReference type="STRING" id="186116.SAMN05192569_100697"/>
<feature type="active site" description="Charge relay system" evidence="7">
    <location>
        <position position="347"/>
    </location>
</feature>
<dbReference type="PROSITE" id="PS00136">
    <property type="entry name" value="SUBTILASE_ASP"/>
    <property type="match status" value="1"/>
</dbReference>
<reference evidence="13" key="1">
    <citation type="submission" date="2016-10" db="EMBL/GenBank/DDBJ databases">
        <authorList>
            <person name="Varghese N."/>
            <person name="Submissions S."/>
        </authorList>
    </citation>
    <scope>NUCLEOTIDE SEQUENCE [LARGE SCALE GENOMIC DNA]</scope>
    <source>
        <strain evidence="13">M1</strain>
    </source>
</reference>
<dbReference type="InterPro" id="IPR015500">
    <property type="entry name" value="Peptidase_S8_subtilisin-rel"/>
</dbReference>
<keyword evidence="6 7" id="KW-0720">Serine protease</keyword>
<keyword evidence="4 7" id="KW-0645">Protease</keyword>
<feature type="active site" description="Charge relay system" evidence="7">
    <location>
        <position position="160"/>
    </location>
</feature>
<evidence type="ECO:0000256" key="9">
    <source>
        <dbReference type="SAM" id="SignalP"/>
    </source>
</evidence>
<dbReference type="InterPro" id="IPR023827">
    <property type="entry name" value="Peptidase_S8_Asp-AS"/>
</dbReference>
<dbReference type="PRINTS" id="PR00723">
    <property type="entry name" value="SUBTILISIN"/>
</dbReference>
<dbReference type="InterPro" id="IPR000209">
    <property type="entry name" value="Peptidase_S8/S53_dom"/>
</dbReference>
<dbReference type="PANTHER" id="PTHR43806:SF11">
    <property type="entry name" value="CEREVISIN-RELATED"/>
    <property type="match status" value="1"/>
</dbReference>
<dbReference type="InterPro" id="IPR034084">
    <property type="entry name" value="Thermitase-like_dom"/>
</dbReference>
<evidence type="ECO:0000256" key="5">
    <source>
        <dbReference type="ARBA" id="ARBA00022801"/>
    </source>
</evidence>
<dbReference type="GO" id="GO:0006508">
    <property type="term" value="P:proteolysis"/>
    <property type="evidence" value="ECO:0007669"/>
    <property type="project" value="UniProtKB-KW"/>
</dbReference>
<evidence type="ECO:0000256" key="8">
    <source>
        <dbReference type="RuleBase" id="RU003355"/>
    </source>
</evidence>
<dbReference type="PROSITE" id="PS00137">
    <property type="entry name" value="SUBTILASE_HIS"/>
    <property type="match status" value="1"/>
</dbReference>
<keyword evidence="5 7" id="KW-0378">Hydrolase</keyword>
<dbReference type="InterPro" id="IPR037045">
    <property type="entry name" value="S8pro/Inhibitor_I9_sf"/>
</dbReference>
<accession>A0A1I0SW59</accession>
<dbReference type="Gene3D" id="3.30.70.80">
    <property type="entry name" value="Peptidase S8 propeptide/proteinase inhibitor I9"/>
    <property type="match status" value="1"/>
</dbReference>
<keyword evidence="9" id="KW-0732">Signal</keyword>
<feature type="domain" description="Fervidolysin-like N-terminal prodomain" evidence="11">
    <location>
        <begin position="41"/>
        <end position="115"/>
    </location>
</feature>
<dbReference type="PROSITE" id="PS00138">
    <property type="entry name" value="SUBTILASE_SER"/>
    <property type="match status" value="1"/>
</dbReference>
<dbReference type="AlphaFoldDB" id="A0A1I0SW59"/>
<evidence type="ECO:0000259" key="10">
    <source>
        <dbReference type="Pfam" id="PF00082"/>
    </source>
</evidence>
<comment type="subcellular location">
    <subcellularLocation>
        <location evidence="1">Secreted</location>
    </subcellularLocation>
</comment>
<gene>
    <name evidence="12" type="ORF">SAMN05192569_100697</name>
</gene>
<dbReference type="CDD" id="cd07484">
    <property type="entry name" value="Peptidases_S8_Thermitase_like"/>
    <property type="match status" value="1"/>
</dbReference>
<evidence type="ECO:0000256" key="2">
    <source>
        <dbReference type="ARBA" id="ARBA00011073"/>
    </source>
</evidence>